<dbReference type="Proteomes" id="UP001598300">
    <property type="component" value="Unassembled WGS sequence"/>
</dbReference>
<keyword evidence="3" id="KW-1185">Reference proteome</keyword>
<comment type="caution">
    <text evidence="2">The sequence shown here is derived from an EMBL/GenBank/DDBJ whole genome shotgun (WGS) entry which is preliminary data.</text>
</comment>
<accession>A0ABW6DSC8</accession>
<organism evidence="2 3">
    <name type="scientific">Streptomyces bacillaris</name>
    <dbReference type="NCBI Taxonomy" id="68179"/>
    <lineage>
        <taxon>Bacteria</taxon>
        <taxon>Bacillati</taxon>
        <taxon>Actinomycetota</taxon>
        <taxon>Actinomycetes</taxon>
        <taxon>Kitasatosporales</taxon>
        <taxon>Streptomycetaceae</taxon>
        <taxon>Streptomyces</taxon>
    </lineage>
</organism>
<dbReference type="EMBL" id="JBHXPM010000005">
    <property type="protein sequence ID" value="MFD3955892.1"/>
    <property type="molecule type" value="Genomic_DNA"/>
</dbReference>
<proteinExistence type="predicted"/>
<evidence type="ECO:0000256" key="1">
    <source>
        <dbReference type="SAM" id="MobiDB-lite"/>
    </source>
</evidence>
<gene>
    <name evidence="2" type="ORF">ACFWR3_07375</name>
</gene>
<dbReference type="Pfam" id="PF21848">
    <property type="entry name" value="DUF6907"/>
    <property type="match status" value="1"/>
</dbReference>
<feature type="compositionally biased region" description="Low complexity" evidence="1">
    <location>
        <begin position="1"/>
        <end position="16"/>
    </location>
</feature>
<protein>
    <submittedName>
        <fullName evidence="2">DUF6907 domain-containing protein</fullName>
    </submittedName>
</protein>
<feature type="region of interest" description="Disordered" evidence="1">
    <location>
        <begin position="1"/>
        <end position="38"/>
    </location>
</feature>
<dbReference type="InterPro" id="IPR054202">
    <property type="entry name" value="DUF6907"/>
</dbReference>
<sequence>MTVAPSPALVSPVLSAPVPPQPPTPTASSAPAQDPRHWSFVDRRSGRRLEVTCMHGCDADHSLDASMPSDPSDIWCQVDSTVVCLPINSNGTPENMRVLSATLNMLPFAESIALRAPHVSVEVVQDEWIEGLDPDGLATVIGTLRERLEHLESMQGRLEVARAEWRASR</sequence>
<dbReference type="RefSeq" id="WP_381300337.1">
    <property type="nucleotide sequence ID" value="NZ_JBHVRE010000013.1"/>
</dbReference>
<name>A0ABW6DSC8_9ACTN</name>
<reference evidence="2 3" key="1">
    <citation type="submission" date="2024-09" db="EMBL/GenBank/DDBJ databases">
        <title>The Natural Products Discovery Center: Release of the First 8490 Sequenced Strains for Exploring Actinobacteria Biosynthetic Diversity.</title>
        <authorList>
            <person name="Kalkreuter E."/>
            <person name="Kautsar S.A."/>
            <person name="Yang D."/>
            <person name="Bader C.D."/>
            <person name="Teijaro C.N."/>
            <person name="Fluegel L."/>
            <person name="Davis C.M."/>
            <person name="Simpson J.R."/>
            <person name="Lauterbach L."/>
            <person name="Steele A.D."/>
            <person name="Gui C."/>
            <person name="Meng S."/>
            <person name="Li G."/>
            <person name="Viehrig K."/>
            <person name="Ye F."/>
            <person name="Su P."/>
            <person name="Kiefer A.F."/>
            <person name="Nichols A."/>
            <person name="Cepeda A.J."/>
            <person name="Yan W."/>
            <person name="Fan B."/>
            <person name="Jiang Y."/>
            <person name="Adhikari A."/>
            <person name="Zheng C.-J."/>
            <person name="Schuster L."/>
            <person name="Cowan T.M."/>
            <person name="Smanski M.J."/>
            <person name="Chevrette M.G."/>
            <person name="De Carvalho L.P.S."/>
            <person name="Shen B."/>
        </authorList>
    </citation>
    <scope>NUCLEOTIDE SEQUENCE [LARGE SCALE GENOMIC DNA]</scope>
    <source>
        <strain evidence="2 3">NPDC058584</strain>
    </source>
</reference>
<evidence type="ECO:0000313" key="3">
    <source>
        <dbReference type="Proteomes" id="UP001598300"/>
    </source>
</evidence>
<evidence type="ECO:0000313" key="2">
    <source>
        <dbReference type="EMBL" id="MFD3955892.1"/>
    </source>
</evidence>